<keyword evidence="2" id="KW-0539">Nucleus</keyword>
<name>D8QY90_SELML</name>
<dbReference type="HOGENOM" id="CLU_016945_0_0_1"/>
<feature type="region of interest" description="Disordered" evidence="3">
    <location>
        <begin position="395"/>
        <end position="514"/>
    </location>
</feature>
<dbReference type="GO" id="GO:0005634">
    <property type="term" value="C:nucleus"/>
    <property type="evidence" value="ECO:0000318"/>
    <property type="project" value="GO_Central"/>
</dbReference>
<dbReference type="PANTHER" id="PTHR15835:SF6">
    <property type="entry name" value="ZINC FINGER C3HC-TYPE PROTEIN 1"/>
    <property type="match status" value="1"/>
</dbReference>
<reference evidence="5 6" key="1">
    <citation type="journal article" date="2011" name="Science">
        <title>The Selaginella genome identifies genetic changes associated with the evolution of vascular plants.</title>
        <authorList>
            <person name="Banks J.A."/>
            <person name="Nishiyama T."/>
            <person name="Hasebe M."/>
            <person name="Bowman J.L."/>
            <person name="Gribskov M."/>
            <person name="dePamphilis C."/>
            <person name="Albert V.A."/>
            <person name="Aono N."/>
            <person name="Aoyama T."/>
            <person name="Ambrose B.A."/>
            <person name="Ashton N.W."/>
            <person name="Axtell M.J."/>
            <person name="Barker E."/>
            <person name="Barker M.S."/>
            <person name="Bennetzen J.L."/>
            <person name="Bonawitz N.D."/>
            <person name="Chapple C."/>
            <person name="Cheng C."/>
            <person name="Correa L.G."/>
            <person name="Dacre M."/>
            <person name="DeBarry J."/>
            <person name="Dreyer I."/>
            <person name="Elias M."/>
            <person name="Engstrom E.M."/>
            <person name="Estelle M."/>
            <person name="Feng L."/>
            <person name="Finet C."/>
            <person name="Floyd S.K."/>
            <person name="Frommer W.B."/>
            <person name="Fujita T."/>
            <person name="Gramzow L."/>
            <person name="Gutensohn M."/>
            <person name="Harholt J."/>
            <person name="Hattori M."/>
            <person name="Heyl A."/>
            <person name="Hirai T."/>
            <person name="Hiwatashi Y."/>
            <person name="Ishikawa M."/>
            <person name="Iwata M."/>
            <person name="Karol K.G."/>
            <person name="Koehler B."/>
            <person name="Kolukisaoglu U."/>
            <person name="Kubo M."/>
            <person name="Kurata T."/>
            <person name="Lalonde S."/>
            <person name="Li K."/>
            <person name="Li Y."/>
            <person name="Litt A."/>
            <person name="Lyons E."/>
            <person name="Manning G."/>
            <person name="Maruyama T."/>
            <person name="Michael T.P."/>
            <person name="Mikami K."/>
            <person name="Miyazaki S."/>
            <person name="Morinaga S."/>
            <person name="Murata T."/>
            <person name="Mueller-Roeber B."/>
            <person name="Nelson D.R."/>
            <person name="Obara M."/>
            <person name="Oguri Y."/>
            <person name="Olmstead R.G."/>
            <person name="Onodera N."/>
            <person name="Petersen B.L."/>
            <person name="Pils B."/>
            <person name="Prigge M."/>
            <person name="Rensing S.A."/>
            <person name="Riano-Pachon D.M."/>
            <person name="Roberts A.W."/>
            <person name="Sato Y."/>
            <person name="Scheller H.V."/>
            <person name="Schulz B."/>
            <person name="Schulz C."/>
            <person name="Shakirov E.V."/>
            <person name="Shibagaki N."/>
            <person name="Shinohara N."/>
            <person name="Shippen D.E."/>
            <person name="Soerensen I."/>
            <person name="Sotooka R."/>
            <person name="Sugimoto N."/>
            <person name="Sugita M."/>
            <person name="Sumikawa N."/>
            <person name="Tanurdzic M."/>
            <person name="Theissen G."/>
            <person name="Ulvskov P."/>
            <person name="Wakazuki S."/>
            <person name="Weng J.K."/>
            <person name="Willats W.W."/>
            <person name="Wipf D."/>
            <person name="Wolf P.G."/>
            <person name="Yang L."/>
            <person name="Zimmer A.D."/>
            <person name="Zhu Q."/>
            <person name="Mitros T."/>
            <person name="Hellsten U."/>
            <person name="Loque D."/>
            <person name="Otillar R."/>
            <person name="Salamov A."/>
            <person name="Schmutz J."/>
            <person name="Shapiro H."/>
            <person name="Lindquist E."/>
            <person name="Lucas S."/>
            <person name="Rokhsar D."/>
            <person name="Grigoriev I.V."/>
        </authorList>
    </citation>
    <scope>NUCLEOTIDE SEQUENCE [LARGE SCALE GENOMIC DNA]</scope>
</reference>
<protein>
    <recommendedName>
        <fullName evidence="4">C3HC-type domain-containing protein</fullName>
    </recommendedName>
</protein>
<feature type="compositionally biased region" description="Low complexity" evidence="3">
    <location>
        <begin position="405"/>
        <end position="415"/>
    </location>
</feature>
<dbReference type="InterPro" id="IPR012935">
    <property type="entry name" value="NuBaID_N"/>
</dbReference>
<evidence type="ECO:0000256" key="1">
    <source>
        <dbReference type="ARBA" id="ARBA00004123"/>
    </source>
</evidence>
<dbReference type="OMA" id="PSAIEYM"/>
<dbReference type="OrthoDB" id="614844at2759"/>
<dbReference type="Pfam" id="PF07967">
    <property type="entry name" value="zf-C3HC"/>
    <property type="match status" value="1"/>
</dbReference>
<evidence type="ECO:0000256" key="3">
    <source>
        <dbReference type="SAM" id="MobiDB-lite"/>
    </source>
</evidence>
<dbReference type="FunCoup" id="D8QY90">
    <property type="interactions" value="3209"/>
</dbReference>
<dbReference type="GO" id="GO:0008270">
    <property type="term" value="F:zinc ion binding"/>
    <property type="evidence" value="ECO:0007669"/>
    <property type="project" value="InterPro"/>
</dbReference>
<proteinExistence type="predicted"/>
<comment type="subcellular location">
    <subcellularLocation>
        <location evidence="1">Nucleus</location>
    </subcellularLocation>
</comment>
<dbReference type="STRING" id="88036.D8QY90"/>
<dbReference type="EMBL" id="GL377568">
    <property type="protein sequence ID" value="EFJ35571.1"/>
    <property type="molecule type" value="Genomic_DNA"/>
</dbReference>
<dbReference type="AlphaFoldDB" id="D8QY90"/>
<dbReference type="PROSITE" id="PS51257">
    <property type="entry name" value="PROKAR_LIPOPROTEIN"/>
    <property type="match status" value="1"/>
</dbReference>
<feature type="domain" description="C3HC-type" evidence="4">
    <location>
        <begin position="79"/>
        <end position="203"/>
    </location>
</feature>
<dbReference type="PANTHER" id="PTHR15835">
    <property type="entry name" value="NUCLEAR-INTERACTING PARTNER OF ALK"/>
    <property type="match status" value="1"/>
</dbReference>
<dbReference type="InParanoid" id="D8QY90"/>
<organism evidence="6">
    <name type="scientific">Selaginella moellendorffii</name>
    <name type="common">Spikemoss</name>
    <dbReference type="NCBI Taxonomy" id="88036"/>
    <lineage>
        <taxon>Eukaryota</taxon>
        <taxon>Viridiplantae</taxon>
        <taxon>Streptophyta</taxon>
        <taxon>Embryophyta</taxon>
        <taxon>Tracheophyta</taxon>
        <taxon>Lycopodiopsida</taxon>
        <taxon>Selaginellales</taxon>
        <taxon>Selaginellaceae</taxon>
        <taxon>Selaginella</taxon>
    </lineage>
</organism>
<dbReference type="KEGG" id="smo:SELMODRAFT_438456"/>
<evidence type="ECO:0000259" key="4">
    <source>
        <dbReference type="Pfam" id="PF07967"/>
    </source>
</evidence>
<dbReference type="eggNOG" id="KOG4765">
    <property type="taxonomic scope" value="Eukaryota"/>
</dbReference>
<feature type="compositionally biased region" description="Polar residues" evidence="3">
    <location>
        <begin position="470"/>
        <end position="482"/>
    </location>
</feature>
<dbReference type="Gramene" id="EFJ35571">
    <property type="protein sequence ID" value="EFJ35571"/>
    <property type="gene ID" value="SELMODRAFT_438456"/>
</dbReference>
<keyword evidence="6" id="KW-1185">Reference proteome</keyword>
<evidence type="ECO:0000256" key="2">
    <source>
        <dbReference type="ARBA" id="ARBA00023242"/>
    </source>
</evidence>
<feature type="compositionally biased region" description="Basic and acidic residues" evidence="3">
    <location>
        <begin position="420"/>
        <end position="442"/>
    </location>
</feature>
<evidence type="ECO:0000313" key="5">
    <source>
        <dbReference type="EMBL" id="EFJ35571.1"/>
    </source>
</evidence>
<sequence>MTSGDKDDDAEQRIQRAMDRIFSSPIQAASSCSSSPPTKSILERRVVTPLALERSPGEKNAGEKNAGEIASSSTPSCRPWDREDLLRRLGTFKSVSWFGKPSAAGPVACAQRGWINVDMDLLCCEVCGSRLSFSFPATWSKKEVETAGLEFSRKLHDGHKTSCPWKGNGCGEDLAAFPPTPAPVLVQAYEARLQSVALLSDLPVISSSTVERMKISRGDQVASLLALPSNDAAVRELEAAQGEAVQKLRQTYEAFLQAQKLISLCGWEVRLLPYAVDSHDSNVDSHELRVSLATGSDPCSAVLECRLCKASVGLWRFRTLSRSSLSITAILSTIEASAKKNVEVLPAGDVNAHVDDNAAENIDTVNAEATISEDNDAAAVDDSKKNPGLDLTLTIAGGPRPTRLSAPSPASIPIPGLNSQRHDDFQPRKSTLEQEPAEKTTVQDRSSSKRKRDSESAHRKKLKAVDGLPGSSSVNAVETSYNHNRHENSAESVECSPQGSDEEQDTVLSREKAASQDVAKEAAIFSGSPSEFDPVHHHRYFCPWISSNAADQSGKCGWQMTIDAIFSCAATNAKSGVVSDRDKAAAVNKMDPLVSVRRMLGGKGKGVAVNGGAISMSRAGT</sequence>
<accession>D8QY90</accession>
<feature type="region of interest" description="Disordered" evidence="3">
    <location>
        <begin position="47"/>
        <end position="78"/>
    </location>
</feature>
<evidence type="ECO:0000313" key="6">
    <source>
        <dbReference type="Proteomes" id="UP000001514"/>
    </source>
</evidence>
<feature type="compositionally biased region" description="Basic and acidic residues" evidence="3">
    <location>
        <begin position="55"/>
        <end position="66"/>
    </location>
</feature>
<gene>
    <name evidence="5" type="ORF">SELMODRAFT_438456</name>
</gene>
<dbReference type="Proteomes" id="UP000001514">
    <property type="component" value="Unassembled WGS sequence"/>
</dbReference>